<dbReference type="InterPro" id="IPR018964">
    <property type="entry name" value="Phage_phiJL001_Gp84_C"/>
</dbReference>
<feature type="domain" description="Bacteriophage phiJL001 Gp84 C-terminal" evidence="1">
    <location>
        <begin position="186"/>
        <end position="262"/>
    </location>
</feature>
<reference evidence="3" key="1">
    <citation type="journal article" date="2009" name="J. Bacteriol.">
        <title>Complete genome sequence of Erythrobacter litoralis HTCC2594.</title>
        <authorList>
            <person name="Oh H.M."/>
            <person name="Giovannoni S.J."/>
            <person name="Ferriera S."/>
            <person name="Johnson J."/>
            <person name="Cho J.C."/>
        </authorList>
    </citation>
    <scope>NUCLEOTIDE SEQUENCE [LARGE SCALE GENOMIC DNA]</scope>
    <source>
        <strain evidence="3">HTCC2594</strain>
    </source>
</reference>
<dbReference type="Pfam" id="PF09931">
    <property type="entry name" value="Phage_phiJL001_Gp84_N"/>
    <property type="match status" value="1"/>
</dbReference>
<evidence type="ECO:0000259" key="1">
    <source>
        <dbReference type="Pfam" id="PF09356"/>
    </source>
</evidence>
<dbReference type="NCBIfam" id="TIGR02218">
    <property type="entry name" value="phg_TIGR02218"/>
    <property type="match status" value="1"/>
</dbReference>
<dbReference type="KEGG" id="eli:ELI_13970"/>
<organism evidence="2 3">
    <name type="scientific">Erythrobacter litoralis (strain HTCC2594)</name>
    <dbReference type="NCBI Taxonomy" id="314225"/>
    <lineage>
        <taxon>Bacteria</taxon>
        <taxon>Pseudomonadati</taxon>
        <taxon>Pseudomonadota</taxon>
        <taxon>Alphaproteobacteria</taxon>
        <taxon>Sphingomonadales</taxon>
        <taxon>Erythrobacteraceae</taxon>
        <taxon>Erythrobacter/Porphyrobacter group</taxon>
        <taxon>Erythrobacter</taxon>
    </lineage>
</organism>
<dbReference type="RefSeq" id="WP_011415708.1">
    <property type="nucleotide sequence ID" value="NC_007722.1"/>
</dbReference>
<proteinExistence type="predicted"/>
<dbReference type="Pfam" id="PF09356">
    <property type="entry name" value="Phage_BR0599"/>
    <property type="match status" value="1"/>
</dbReference>
<dbReference type="STRING" id="314225.ELI_13970"/>
<sequence length="271" mass="28903">MSHVFFATELEGVATWWRIDRRDGVTLGFTSHDRDLTFDGVTHRAAPGILPSAIRKTATLDGDSAELTGPLAHDSISAADLAAGRFDGARVSIGAVDWETLERAQLFAGSIGTVQGDDDSFTADLLSAKQQLQVDDVPRTSPTCRATFCGPGCTLSAARFSREARVASVDREANAVAFDGVTPSDYAFGQVRWIEGPHVGIAMDVVAVETGALVLDTPLDGDVAPGQRVRLREGCDHTIGTCQARFANAANFQGEPFLPGNDLLARYPVQR</sequence>
<name>Q2N605_ERYLH</name>
<protein>
    <recommendedName>
        <fullName evidence="1">Bacteriophage phiJL001 Gp84 C-terminal domain-containing protein</fullName>
    </recommendedName>
</protein>
<dbReference type="AlphaFoldDB" id="Q2N605"/>
<dbReference type="EMBL" id="CP000157">
    <property type="protein sequence ID" value="ABC64886.1"/>
    <property type="molecule type" value="Genomic_DNA"/>
</dbReference>
<dbReference type="InterPro" id="IPR011928">
    <property type="entry name" value="Phage_phiJL001_Gp84"/>
</dbReference>
<dbReference type="Proteomes" id="UP000008808">
    <property type="component" value="Chromosome"/>
</dbReference>
<evidence type="ECO:0000313" key="2">
    <source>
        <dbReference type="EMBL" id="ABC64886.1"/>
    </source>
</evidence>
<gene>
    <name evidence="2" type="ordered locus">ELI_13970</name>
</gene>
<evidence type="ECO:0000313" key="3">
    <source>
        <dbReference type="Proteomes" id="UP000008808"/>
    </source>
</evidence>
<accession>Q2N605</accession>
<keyword evidence="3" id="KW-1185">Reference proteome</keyword>
<dbReference type="eggNOG" id="COG5449">
    <property type="taxonomic scope" value="Bacteria"/>
</dbReference>
<dbReference type="HOGENOM" id="CLU_080134_0_0_5"/>
<dbReference type="OrthoDB" id="1633386at2"/>